<name>A0A645J033_9ZZZZ</name>
<dbReference type="InterPro" id="IPR053746">
    <property type="entry name" value="Viral_HT_Connector_Assembly"/>
</dbReference>
<dbReference type="EMBL" id="VSSQ01127580">
    <property type="protein sequence ID" value="MPN56806.1"/>
    <property type="molecule type" value="Genomic_DNA"/>
</dbReference>
<dbReference type="Pfam" id="PF05135">
    <property type="entry name" value="Phage_connect_1"/>
    <property type="match status" value="1"/>
</dbReference>
<comment type="caution">
    <text evidence="1">The sequence shown here is derived from an EMBL/GenBank/DDBJ whole genome shotgun (WGS) entry which is preliminary data.</text>
</comment>
<organism evidence="1">
    <name type="scientific">bioreactor metagenome</name>
    <dbReference type="NCBI Taxonomy" id="1076179"/>
    <lineage>
        <taxon>unclassified sequences</taxon>
        <taxon>metagenomes</taxon>
        <taxon>ecological metagenomes</taxon>
    </lineage>
</organism>
<protein>
    <recommendedName>
        <fullName evidence="2">Phage gp6-like head-tail connector protein</fullName>
    </recommendedName>
</protein>
<dbReference type="Gene3D" id="1.10.246.150">
    <property type="match status" value="1"/>
</dbReference>
<evidence type="ECO:0008006" key="2">
    <source>
        <dbReference type="Google" id="ProtNLM"/>
    </source>
</evidence>
<dbReference type="AlphaFoldDB" id="A0A645J033"/>
<accession>A0A645J033</accession>
<proteinExistence type="predicted"/>
<evidence type="ECO:0000313" key="1">
    <source>
        <dbReference type="EMBL" id="MPN56806.1"/>
    </source>
</evidence>
<sequence>MEEKILNSILLRPGTKGREDLLRDMIADCIAELKDLLNYKPDDVIPEALYGVVKELVLTQFNLDGVQGIQSEAQSSGGSTSYTSDLPKKLKMRIYKYRKLRR</sequence>
<dbReference type="InterPro" id="IPR021146">
    <property type="entry name" value="Phage_gp6-like_head-tail"/>
</dbReference>
<gene>
    <name evidence="1" type="ORF">SDC9_204498</name>
</gene>
<reference evidence="1" key="1">
    <citation type="submission" date="2019-08" db="EMBL/GenBank/DDBJ databases">
        <authorList>
            <person name="Kucharzyk K."/>
            <person name="Murdoch R.W."/>
            <person name="Higgins S."/>
            <person name="Loffler F."/>
        </authorList>
    </citation>
    <scope>NUCLEOTIDE SEQUENCE</scope>
</reference>